<gene>
    <name evidence="13" type="primary">ddl</name>
    <name evidence="18" type="ordered locus">Spico_0911</name>
</gene>
<evidence type="ECO:0000256" key="1">
    <source>
        <dbReference type="ARBA" id="ARBA00001936"/>
    </source>
</evidence>
<keyword evidence="6 16" id="KW-0067">ATP-binding</keyword>
<dbReference type="STRING" id="760011.Spico_0911"/>
<keyword evidence="4 15" id="KW-0479">Metal-binding</keyword>
<evidence type="ECO:0000256" key="14">
    <source>
        <dbReference type="PIRSR" id="PIRSR039102-1"/>
    </source>
</evidence>
<evidence type="ECO:0000256" key="7">
    <source>
        <dbReference type="ARBA" id="ARBA00022842"/>
    </source>
</evidence>
<evidence type="ECO:0000256" key="12">
    <source>
        <dbReference type="ARBA" id="ARBA00047614"/>
    </source>
</evidence>
<dbReference type="Pfam" id="PF07478">
    <property type="entry name" value="Dala_Dala_lig_C"/>
    <property type="match status" value="1"/>
</dbReference>
<dbReference type="PIRSF" id="PIRSF039102">
    <property type="entry name" value="Ddl/VanB"/>
    <property type="match status" value="1"/>
</dbReference>
<comment type="similarity">
    <text evidence="2 13">Belongs to the D-alanine--D-alanine ligase family.</text>
</comment>
<sequence length="388" mass="42413">MKNVAVLSGGRSPEHDVSRMSAENICKELVAAGYGVLPIVITRNGRWFLQDVHESVAVIRQEAERGVSIHPGDGLWMNGEKLAVDIVFPVTHGTEGEDGRLQALLELAHLPYAGSGTVASMMGMYKNLAKDVARILGIPVTPSILLSPDDIAWLGNDEDAPFPRLFTSFDISPDSTGTARADLFLGVLQEKLGKSLLVKPEASGSSVGVTALPQPGAEIFLDAVFMAYIPGERVLVETFIPDVMELECALLEAEDEIVTAGPGLVRKPAGEESILSYDIKYSVHRHATMEYPPPIAREEAEMIATYARSLFSALGCTGYARVDFFIDPSGKPDARIFFNEINTLPGLTDTSHWPFLMKCKGLEWPQMLLEILSRGFEAYSLRHHESDR</sequence>
<reference evidence="18 19" key="2">
    <citation type="journal article" date="2012" name="Stand. Genomic Sci.">
        <title>Complete genome sequence of the termite hindgut bacterium Spirochaeta coccoides type strain (SPN1(T)), reclassification in the genus Sphaerochaeta as Sphaerochaeta coccoides comb. nov. and emendations of the family Spirochaetaceae and the genus Sphaerochaeta.</title>
        <authorList>
            <person name="Abt B."/>
            <person name="Han C."/>
            <person name="Scheuner C."/>
            <person name="Lu M."/>
            <person name="Lapidus A."/>
            <person name="Nolan M."/>
            <person name="Lucas S."/>
            <person name="Hammon N."/>
            <person name="Deshpande S."/>
            <person name="Cheng J.F."/>
            <person name="Tapia R."/>
            <person name="Goodwin L.A."/>
            <person name="Pitluck S."/>
            <person name="Liolios K."/>
            <person name="Pagani I."/>
            <person name="Ivanova N."/>
            <person name="Mavromatis K."/>
            <person name="Mikhailova N."/>
            <person name="Huntemann M."/>
            <person name="Pati A."/>
            <person name="Chen A."/>
            <person name="Palaniappan K."/>
            <person name="Land M."/>
            <person name="Hauser L."/>
            <person name="Brambilla E.M."/>
            <person name="Rohde M."/>
            <person name="Spring S."/>
            <person name="Gronow S."/>
            <person name="Goker M."/>
            <person name="Woyke T."/>
            <person name="Bristow J."/>
            <person name="Eisen J.A."/>
            <person name="Markowitz V."/>
            <person name="Hugenholtz P."/>
            <person name="Kyrpides N.C."/>
            <person name="Klenk H.P."/>
            <person name="Detter J.C."/>
        </authorList>
    </citation>
    <scope>NUCLEOTIDE SEQUENCE [LARGE SCALE GENOMIC DNA]</scope>
    <source>
        <strain evidence="19">ATCC BAA-1237 / DSM 17374 / SPN1</strain>
    </source>
</reference>
<dbReference type="EMBL" id="CP002659">
    <property type="protein sequence ID" value="AEC02135.1"/>
    <property type="molecule type" value="Genomic_DNA"/>
</dbReference>
<dbReference type="InterPro" id="IPR000291">
    <property type="entry name" value="D-Ala_lig_Van_CS"/>
</dbReference>
<name>F4GIK1_PARC1</name>
<comment type="pathway">
    <text evidence="13">Cell wall biogenesis; peptidoglycan biosynthesis.</text>
</comment>
<dbReference type="SUPFAM" id="SSF52440">
    <property type="entry name" value="PreATP-grasp domain"/>
    <property type="match status" value="1"/>
</dbReference>
<feature type="domain" description="ATP-grasp" evidence="17">
    <location>
        <begin position="130"/>
        <end position="373"/>
    </location>
</feature>
<dbReference type="Gene3D" id="3.30.470.20">
    <property type="entry name" value="ATP-grasp fold, B domain"/>
    <property type="match status" value="1"/>
</dbReference>
<dbReference type="InterPro" id="IPR013815">
    <property type="entry name" value="ATP_grasp_subdomain_1"/>
</dbReference>
<dbReference type="InterPro" id="IPR011127">
    <property type="entry name" value="Dala_Dala_lig_N"/>
</dbReference>
<keyword evidence="10 15" id="KW-0464">Manganese</keyword>
<comment type="cofactor">
    <cofactor evidence="15">
        <name>Mg(2+)</name>
        <dbReference type="ChEBI" id="CHEBI:18420"/>
    </cofactor>
    <cofactor evidence="15">
        <name>Mn(2+)</name>
        <dbReference type="ChEBI" id="CHEBI:29035"/>
    </cofactor>
    <text evidence="15">Binds 2 magnesium or manganese ions per subunit.</text>
</comment>
<evidence type="ECO:0000256" key="4">
    <source>
        <dbReference type="ARBA" id="ARBA00022723"/>
    </source>
</evidence>
<comment type="subcellular location">
    <subcellularLocation>
        <location evidence="13">Cytoplasm</location>
    </subcellularLocation>
</comment>
<dbReference type="Gene3D" id="3.40.50.20">
    <property type="match status" value="1"/>
</dbReference>
<evidence type="ECO:0000256" key="10">
    <source>
        <dbReference type="ARBA" id="ARBA00023211"/>
    </source>
</evidence>
<keyword evidence="13" id="KW-0963">Cytoplasm</keyword>
<evidence type="ECO:0000256" key="2">
    <source>
        <dbReference type="ARBA" id="ARBA00010871"/>
    </source>
</evidence>
<dbReference type="Gene3D" id="3.30.1490.20">
    <property type="entry name" value="ATP-grasp fold, A domain"/>
    <property type="match status" value="1"/>
</dbReference>
<reference evidence="19" key="1">
    <citation type="submission" date="2011-04" db="EMBL/GenBank/DDBJ databases">
        <title>The complete genome of Spirochaeta coccoides DSM 17374.</title>
        <authorList>
            <person name="Lucas S."/>
            <person name="Copeland A."/>
            <person name="Lapidus A."/>
            <person name="Bruce D."/>
            <person name="Goodwin L."/>
            <person name="Pitluck S."/>
            <person name="Peters L."/>
            <person name="Kyrpides N."/>
            <person name="Mavromatis K."/>
            <person name="Pagani I."/>
            <person name="Ivanova N."/>
            <person name="Ovchinnikova G."/>
            <person name="Lu M."/>
            <person name="Detter J.C."/>
            <person name="Tapia R."/>
            <person name="Han C."/>
            <person name="Land M."/>
            <person name="Hauser L."/>
            <person name="Markowitz V."/>
            <person name="Cheng J.-F."/>
            <person name="Hugenholtz P."/>
            <person name="Woyke T."/>
            <person name="Wu D."/>
            <person name="Spring S."/>
            <person name="Schroeder M."/>
            <person name="Brambilla E."/>
            <person name="Klenk H.-P."/>
            <person name="Eisen J.A."/>
        </authorList>
    </citation>
    <scope>NUCLEOTIDE SEQUENCE [LARGE SCALE GENOMIC DNA]</scope>
    <source>
        <strain evidence="19">ATCC BAA-1237 / DSM 17374 / SPN1</strain>
    </source>
</reference>
<evidence type="ECO:0000256" key="8">
    <source>
        <dbReference type="ARBA" id="ARBA00022960"/>
    </source>
</evidence>
<evidence type="ECO:0000256" key="16">
    <source>
        <dbReference type="PROSITE-ProRule" id="PRU00409"/>
    </source>
</evidence>
<feature type="binding site" evidence="15">
    <location>
        <position position="340"/>
    </location>
    <ligand>
        <name>Mg(2+)</name>
        <dbReference type="ChEBI" id="CHEBI:18420"/>
        <label>2</label>
    </ligand>
</feature>
<proteinExistence type="inferred from homology"/>
<dbReference type="Proteomes" id="UP000007939">
    <property type="component" value="Chromosome"/>
</dbReference>
<evidence type="ECO:0000256" key="6">
    <source>
        <dbReference type="ARBA" id="ARBA00022840"/>
    </source>
</evidence>
<dbReference type="Pfam" id="PF01820">
    <property type="entry name" value="Dala_Dala_lig_N"/>
    <property type="match status" value="1"/>
</dbReference>
<dbReference type="PANTHER" id="PTHR23132">
    <property type="entry name" value="D-ALANINE--D-ALANINE LIGASE"/>
    <property type="match status" value="1"/>
</dbReference>
<dbReference type="HAMAP" id="MF_00047">
    <property type="entry name" value="Dala_Dala_lig"/>
    <property type="match status" value="1"/>
</dbReference>
<dbReference type="InterPro" id="IPR011761">
    <property type="entry name" value="ATP-grasp"/>
</dbReference>
<dbReference type="PROSITE" id="PS00843">
    <property type="entry name" value="DALA_DALA_LIGASE_1"/>
    <property type="match status" value="1"/>
</dbReference>
<dbReference type="GO" id="GO:0009252">
    <property type="term" value="P:peptidoglycan biosynthetic process"/>
    <property type="evidence" value="ECO:0007669"/>
    <property type="project" value="UniProtKB-UniRule"/>
</dbReference>
<keyword evidence="3 13" id="KW-0436">Ligase</keyword>
<dbReference type="RefSeq" id="WP_013739531.1">
    <property type="nucleotide sequence ID" value="NC_015436.1"/>
</dbReference>
<evidence type="ECO:0000256" key="3">
    <source>
        <dbReference type="ARBA" id="ARBA00022598"/>
    </source>
</evidence>
<dbReference type="GO" id="GO:0071555">
    <property type="term" value="P:cell wall organization"/>
    <property type="evidence" value="ECO:0007669"/>
    <property type="project" value="UniProtKB-KW"/>
</dbReference>
<dbReference type="eggNOG" id="COG1181">
    <property type="taxonomic scope" value="Bacteria"/>
</dbReference>
<dbReference type="InterPro" id="IPR011095">
    <property type="entry name" value="Dala_Dala_lig_C"/>
</dbReference>
<dbReference type="EC" id="6.3.2.4" evidence="13"/>
<organism evidence="18 19">
    <name type="scientific">Parasphaerochaeta coccoides (strain ATCC BAA-1237 / DSM 17374 / SPN1)</name>
    <name type="common">Sphaerochaeta coccoides</name>
    <dbReference type="NCBI Taxonomy" id="760011"/>
    <lineage>
        <taxon>Bacteria</taxon>
        <taxon>Pseudomonadati</taxon>
        <taxon>Spirochaetota</taxon>
        <taxon>Spirochaetia</taxon>
        <taxon>Spirochaetales</taxon>
        <taxon>Sphaerochaetaceae</taxon>
        <taxon>Parasphaerochaeta</taxon>
    </lineage>
</organism>
<evidence type="ECO:0000256" key="13">
    <source>
        <dbReference type="HAMAP-Rule" id="MF_00047"/>
    </source>
</evidence>
<dbReference type="InterPro" id="IPR016185">
    <property type="entry name" value="PreATP-grasp_dom_sf"/>
</dbReference>
<evidence type="ECO:0000313" key="19">
    <source>
        <dbReference type="Proteomes" id="UP000007939"/>
    </source>
</evidence>
<dbReference type="GO" id="GO:0005524">
    <property type="term" value="F:ATP binding"/>
    <property type="evidence" value="ECO:0007669"/>
    <property type="project" value="UniProtKB-UniRule"/>
</dbReference>
<evidence type="ECO:0000256" key="15">
    <source>
        <dbReference type="PIRSR" id="PIRSR039102-3"/>
    </source>
</evidence>
<feature type="binding site" evidence="15">
    <location>
        <position position="342"/>
    </location>
    <ligand>
        <name>Mg(2+)</name>
        <dbReference type="ChEBI" id="CHEBI:18420"/>
        <label>2</label>
    </ligand>
</feature>
<feature type="binding site" evidence="15">
    <location>
        <position position="323"/>
    </location>
    <ligand>
        <name>Mg(2+)</name>
        <dbReference type="ChEBI" id="CHEBI:18420"/>
        <label>1</label>
    </ligand>
</feature>
<comment type="function">
    <text evidence="13">Cell wall formation.</text>
</comment>
<comment type="cofactor">
    <cofactor evidence="1">
        <name>Mn(2+)</name>
        <dbReference type="ChEBI" id="CHEBI:29035"/>
    </cofactor>
</comment>
<dbReference type="PANTHER" id="PTHR23132:SF25">
    <property type="entry name" value="D-ALANINE--D-ALANINE LIGASE A"/>
    <property type="match status" value="1"/>
</dbReference>
<evidence type="ECO:0000313" key="18">
    <source>
        <dbReference type="EMBL" id="AEC02135.1"/>
    </source>
</evidence>
<evidence type="ECO:0000256" key="5">
    <source>
        <dbReference type="ARBA" id="ARBA00022741"/>
    </source>
</evidence>
<keyword evidence="8 13" id="KW-0133">Cell shape</keyword>
<dbReference type="SUPFAM" id="SSF56059">
    <property type="entry name" value="Glutathione synthetase ATP-binding domain-like"/>
    <property type="match status" value="1"/>
</dbReference>
<keyword evidence="11 13" id="KW-0961">Cell wall biogenesis/degradation</keyword>
<feature type="binding site" evidence="15">
    <location>
        <position position="340"/>
    </location>
    <ligand>
        <name>Mg(2+)</name>
        <dbReference type="ChEBI" id="CHEBI:18420"/>
        <label>1</label>
    </ligand>
</feature>
<evidence type="ECO:0000256" key="9">
    <source>
        <dbReference type="ARBA" id="ARBA00022984"/>
    </source>
</evidence>
<dbReference type="PROSITE" id="PS00844">
    <property type="entry name" value="DALA_DALA_LIGASE_2"/>
    <property type="match status" value="1"/>
</dbReference>
<dbReference type="GO" id="GO:0005829">
    <property type="term" value="C:cytosol"/>
    <property type="evidence" value="ECO:0007669"/>
    <property type="project" value="TreeGrafter"/>
</dbReference>
<feature type="active site" evidence="14">
    <location>
        <position position="351"/>
    </location>
</feature>
<keyword evidence="5 16" id="KW-0547">Nucleotide-binding</keyword>
<evidence type="ECO:0000256" key="11">
    <source>
        <dbReference type="ARBA" id="ARBA00023316"/>
    </source>
</evidence>
<dbReference type="GO" id="GO:0008716">
    <property type="term" value="F:D-alanine-D-alanine ligase activity"/>
    <property type="evidence" value="ECO:0007669"/>
    <property type="project" value="UniProtKB-UniRule"/>
</dbReference>
<feature type="active site" evidence="14">
    <location>
        <position position="14"/>
    </location>
</feature>
<comment type="catalytic activity">
    <reaction evidence="12 13">
        <text>2 D-alanine + ATP = D-alanyl-D-alanine + ADP + phosphate + H(+)</text>
        <dbReference type="Rhea" id="RHEA:11224"/>
        <dbReference type="ChEBI" id="CHEBI:15378"/>
        <dbReference type="ChEBI" id="CHEBI:30616"/>
        <dbReference type="ChEBI" id="CHEBI:43474"/>
        <dbReference type="ChEBI" id="CHEBI:57416"/>
        <dbReference type="ChEBI" id="CHEBI:57822"/>
        <dbReference type="ChEBI" id="CHEBI:456216"/>
        <dbReference type="EC" id="6.3.2.4"/>
    </reaction>
</comment>
<dbReference type="GO" id="GO:0008360">
    <property type="term" value="P:regulation of cell shape"/>
    <property type="evidence" value="ECO:0007669"/>
    <property type="project" value="UniProtKB-KW"/>
</dbReference>
<evidence type="ECO:0000259" key="17">
    <source>
        <dbReference type="PROSITE" id="PS50975"/>
    </source>
</evidence>
<keyword evidence="9 13" id="KW-0573">Peptidoglycan synthesis</keyword>
<protein>
    <recommendedName>
        <fullName evidence="13">D-alanine--D-alanine ligase</fullName>
        <ecNumber evidence="13">6.3.2.4</ecNumber>
    </recommendedName>
    <alternativeName>
        <fullName evidence="13">D-Ala-D-Ala ligase</fullName>
    </alternativeName>
    <alternativeName>
        <fullName evidence="13">D-alanylalanine synthetase</fullName>
    </alternativeName>
</protein>
<dbReference type="HOGENOM" id="CLU_039268_0_1_12"/>
<keyword evidence="19" id="KW-1185">Reference proteome</keyword>
<dbReference type="InterPro" id="IPR005905">
    <property type="entry name" value="D_ala_D_ala"/>
</dbReference>
<dbReference type="UniPathway" id="UPA00219"/>
<keyword evidence="7 15" id="KW-0460">Magnesium</keyword>
<feature type="active site" evidence="14">
    <location>
        <position position="205"/>
    </location>
</feature>
<dbReference type="PROSITE" id="PS50975">
    <property type="entry name" value="ATP_GRASP"/>
    <property type="match status" value="1"/>
</dbReference>
<accession>F4GIK1</accession>
<dbReference type="KEGG" id="scc:Spico_0911"/>
<dbReference type="AlphaFoldDB" id="F4GIK1"/>
<dbReference type="GO" id="GO:0046872">
    <property type="term" value="F:metal ion binding"/>
    <property type="evidence" value="ECO:0007669"/>
    <property type="project" value="UniProtKB-KW"/>
</dbReference>